<feature type="compositionally biased region" description="Polar residues" evidence="1">
    <location>
        <begin position="207"/>
        <end position="217"/>
    </location>
</feature>
<accession>A0A834T9E3</accession>
<comment type="caution">
    <text evidence="2">The sequence shown here is derived from an EMBL/GenBank/DDBJ whole genome shotgun (WGS) entry which is preliminary data.</text>
</comment>
<dbReference type="Proteomes" id="UP000634136">
    <property type="component" value="Unassembled WGS sequence"/>
</dbReference>
<name>A0A834T9E3_9FABA</name>
<feature type="region of interest" description="Disordered" evidence="1">
    <location>
        <begin position="167"/>
        <end position="238"/>
    </location>
</feature>
<gene>
    <name evidence="2" type="ORF">G2W53_031544</name>
</gene>
<organism evidence="2 3">
    <name type="scientific">Senna tora</name>
    <dbReference type="NCBI Taxonomy" id="362788"/>
    <lineage>
        <taxon>Eukaryota</taxon>
        <taxon>Viridiplantae</taxon>
        <taxon>Streptophyta</taxon>
        <taxon>Embryophyta</taxon>
        <taxon>Tracheophyta</taxon>
        <taxon>Spermatophyta</taxon>
        <taxon>Magnoliopsida</taxon>
        <taxon>eudicotyledons</taxon>
        <taxon>Gunneridae</taxon>
        <taxon>Pentapetalae</taxon>
        <taxon>rosids</taxon>
        <taxon>fabids</taxon>
        <taxon>Fabales</taxon>
        <taxon>Fabaceae</taxon>
        <taxon>Caesalpinioideae</taxon>
        <taxon>Cassia clade</taxon>
        <taxon>Senna</taxon>
    </lineage>
</organism>
<feature type="region of interest" description="Disordered" evidence="1">
    <location>
        <begin position="98"/>
        <end position="124"/>
    </location>
</feature>
<reference evidence="2" key="1">
    <citation type="submission" date="2020-09" db="EMBL/GenBank/DDBJ databases">
        <title>Genome-Enabled Discovery of Anthraquinone Biosynthesis in Senna tora.</title>
        <authorList>
            <person name="Kang S.-H."/>
            <person name="Pandey R.P."/>
            <person name="Lee C.-M."/>
            <person name="Sim J.-S."/>
            <person name="Jeong J.-T."/>
            <person name="Choi B.-S."/>
            <person name="Jung M."/>
            <person name="Ginzburg D."/>
            <person name="Zhao K."/>
            <person name="Won S.Y."/>
            <person name="Oh T.-J."/>
            <person name="Yu Y."/>
            <person name="Kim N.-H."/>
            <person name="Lee O.R."/>
            <person name="Lee T.-H."/>
            <person name="Bashyal P."/>
            <person name="Kim T.-S."/>
            <person name="Lee W.-H."/>
            <person name="Kawkins C."/>
            <person name="Kim C.-K."/>
            <person name="Kim J.S."/>
            <person name="Ahn B.O."/>
            <person name="Rhee S.Y."/>
            <person name="Sohng J.K."/>
        </authorList>
    </citation>
    <scope>NUCLEOTIDE SEQUENCE</scope>
    <source>
        <tissue evidence="2">Leaf</tissue>
    </source>
</reference>
<protein>
    <submittedName>
        <fullName evidence="2">Uncharacterized protein</fullName>
    </submittedName>
</protein>
<evidence type="ECO:0000256" key="1">
    <source>
        <dbReference type="SAM" id="MobiDB-lite"/>
    </source>
</evidence>
<evidence type="ECO:0000313" key="3">
    <source>
        <dbReference type="Proteomes" id="UP000634136"/>
    </source>
</evidence>
<feature type="compositionally biased region" description="Basic and acidic residues" evidence="1">
    <location>
        <begin position="98"/>
        <end position="122"/>
    </location>
</feature>
<keyword evidence="3" id="KW-1185">Reference proteome</keyword>
<sequence length="238" mass="26698">MSTLVPELLLCSSSSGLKLLYSAICEAKIWKRDKLAFSEAENIVVKDIGLLGALTYNREEEEQDTKQFWAALAEASTEALARGDERVDIQVVEAESKCETPRKRERADEEILKDEQREKAEESATALEEGEFVAHLEETLLKEEEFGCQEMGLLESSKITKEEKEEILMMDSSESSKEERVVSTPTPLCHNSVAQEKDQSAGECQEMGSSSQAQDDNLQLPRPRKARRKGIPRRSPST</sequence>
<dbReference type="AlphaFoldDB" id="A0A834T9E3"/>
<dbReference type="EMBL" id="JAAIUW010000009">
    <property type="protein sequence ID" value="KAF7817575.1"/>
    <property type="molecule type" value="Genomic_DNA"/>
</dbReference>
<feature type="compositionally biased region" description="Basic residues" evidence="1">
    <location>
        <begin position="222"/>
        <end position="232"/>
    </location>
</feature>
<evidence type="ECO:0000313" key="2">
    <source>
        <dbReference type="EMBL" id="KAF7817575.1"/>
    </source>
</evidence>
<proteinExistence type="predicted"/>